<gene>
    <name evidence="1" type="ORF">E2553_27340</name>
</gene>
<dbReference type="AlphaFoldDB" id="A0A4Y8MSJ8"/>
<proteinExistence type="predicted"/>
<evidence type="ECO:0000313" key="2">
    <source>
        <dbReference type="Proteomes" id="UP000297385"/>
    </source>
</evidence>
<sequence length="125" mass="13476">MAEGITKDIVDRAWHARFSLRCNIDPCAAVLKELVHRKEESQAAEVLEEIRRSGDFSVGTFIEISKLLAGAGIDMQVPGFDATTAIFSAAFAESASGAKVLLQTLTDCGGEVNPGIIREVRHQCT</sequence>
<dbReference type="RefSeq" id="WP_134462613.1">
    <property type="nucleotide sequence ID" value="NZ_JBHMFL010000006.1"/>
</dbReference>
<name>A0A4Y8MSJ8_9BURK</name>
<comment type="caution">
    <text evidence="1">The sequence shown here is derived from an EMBL/GenBank/DDBJ whole genome shotgun (WGS) entry which is preliminary data.</text>
</comment>
<protein>
    <submittedName>
        <fullName evidence="1">Uncharacterized protein</fullName>
    </submittedName>
</protein>
<accession>A0A4Y8MSJ8</accession>
<evidence type="ECO:0000313" key="1">
    <source>
        <dbReference type="EMBL" id="TFE40467.1"/>
    </source>
</evidence>
<organism evidence="1 2">
    <name type="scientific">Paraburkholderia dipogonis</name>
    <dbReference type="NCBI Taxonomy" id="1211383"/>
    <lineage>
        <taxon>Bacteria</taxon>
        <taxon>Pseudomonadati</taxon>
        <taxon>Pseudomonadota</taxon>
        <taxon>Betaproteobacteria</taxon>
        <taxon>Burkholderiales</taxon>
        <taxon>Burkholderiaceae</taxon>
        <taxon>Paraburkholderia</taxon>
    </lineage>
</organism>
<reference evidence="1 2" key="1">
    <citation type="submission" date="2019-03" db="EMBL/GenBank/DDBJ databases">
        <title>Complete Genome Sequence of Paraburkholderia dipogonis ICMP 19430T, a Nitrogen-fixing Symbiont of the South African Invasive Legume Dipogon lignosus in New Zealand.</title>
        <authorList>
            <person name="De Meyer S.E."/>
        </authorList>
    </citation>
    <scope>NUCLEOTIDE SEQUENCE [LARGE SCALE GENOMIC DNA]</scope>
    <source>
        <strain evidence="1 2">ICMP 19430</strain>
    </source>
</reference>
<dbReference type="EMBL" id="SNVI01000002">
    <property type="protein sequence ID" value="TFE40467.1"/>
    <property type="molecule type" value="Genomic_DNA"/>
</dbReference>
<dbReference type="Proteomes" id="UP000297385">
    <property type="component" value="Unassembled WGS sequence"/>
</dbReference>